<protein>
    <submittedName>
        <fullName evidence="3">Chaperonin GroEL</fullName>
    </submittedName>
</protein>
<dbReference type="NCBIfam" id="NF009488">
    <property type="entry name" value="PRK12850.1"/>
    <property type="match status" value="1"/>
</dbReference>
<dbReference type="FunFam" id="3.50.7.10:FF:000001">
    <property type="entry name" value="60 kDa chaperonin"/>
    <property type="match status" value="1"/>
</dbReference>
<dbReference type="SUPFAM" id="SSF48592">
    <property type="entry name" value="GroEL equatorial domain-like"/>
    <property type="match status" value="1"/>
</dbReference>
<keyword evidence="2" id="KW-0143">Chaperone</keyword>
<dbReference type="InterPro" id="IPR001844">
    <property type="entry name" value="Cpn60/GroEL"/>
</dbReference>
<dbReference type="GO" id="GO:0005524">
    <property type="term" value="F:ATP binding"/>
    <property type="evidence" value="ECO:0007669"/>
    <property type="project" value="InterPro"/>
</dbReference>
<evidence type="ECO:0000256" key="1">
    <source>
        <dbReference type="ARBA" id="ARBA00006607"/>
    </source>
</evidence>
<dbReference type="EMBL" id="KU595484">
    <property type="protein sequence ID" value="AQM32650.1"/>
    <property type="molecule type" value="Genomic_DNA"/>
</dbReference>
<dbReference type="InterPro" id="IPR027410">
    <property type="entry name" value="TCP-1-like_intermed_sf"/>
</dbReference>
<dbReference type="NCBIfam" id="NF009489">
    <property type="entry name" value="PRK12851.1"/>
    <property type="match status" value="1"/>
</dbReference>
<sequence length="544" mass="59105">MASDYRKEIKFGPEARVELMKGIDTLADAVVCTLGPNGRNVLIDHSGYDNLSKPTHTKDGVTVAKNITVDELIPNLGAQMVKLAALKTADKAGDGTTTSTLLARELVKAGLQHLNNGENAVEIKRNMEKAVEEVVNFIKNNIAKDISNEEQLQQIATISANNDVEIGKLIATAIEKVGRDGVVHIEESKSGDTYLETVEGMQFERGYKSHFFVTNNSDMSCTLDDPFILIADHKFTQVKELLPILESVSNQNKSLLIIADDIDGEALATLIVNKARGILKVCAVKAPDFGDRKKLLLEDIATLTGGVVFDKDKGMKLDKFSYDWFGQARTVNVTKDQTTIVDGKGEEEAINSRVAELQSQINKENTPYIIEHLQNRLAKMVGGVSIIHVGGFTETEMREKKDRVDDALHATKAALESGIVPGGGAALLYAREGIENKGNIGSQIVYKACGKPFEQILVNAGYSSTDAQMIGKYQLVDSGNDVWTGYNLKTGKVVNMEEAGILDPAKVTRTALENAVSVAGTILLTECVVVNHPEKEPTKPDGMY</sequence>
<reference evidence="3" key="1">
    <citation type="journal article" date="2017" name="ISME J.">
        <title>Novel chaperonins are prevalent in the virioplankton and demonstrate links to viral biology and ecology.</title>
        <authorList>
            <person name="Marine R.L."/>
            <person name="Nasko D.J."/>
            <person name="Wray J."/>
            <person name="Polson S.W."/>
            <person name="Wommack K.E."/>
        </authorList>
    </citation>
    <scope>NUCLEOTIDE SEQUENCE</scope>
</reference>
<dbReference type="PRINTS" id="PR00298">
    <property type="entry name" value="CHAPERONIN60"/>
</dbReference>
<dbReference type="InterPro" id="IPR002423">
    <property type="entry name" value="Cpn60/GroEL/TCP-1"/>
</dbReference>
<dbReference type="PANTHER" id="PTHR45633">
    <property type="entry name" value="60 KDA HEAT SHOCK PROTEIN, MITOCHONDRIAL"/>
    <property type="match status" value="1"/>
</dbReference>
<accession>A0A240F782</accession>
<name>A0A240F782_9VIRU</name>
<dbReference type="CDD" id="cd03344">
    <property type="entry name" value="GroEL"/>
    <property type="match status" value="1"/>
</dbReference>
<dbReference type="GO" id="GO:0140662">
    <property type="term" value="F:ATP-dependent protein folding chaperone"/>
    <property type="evidence" value="ECO:0007669"/>
    <property type="project" value="InterPro"/>
</dbReference>
<dbReference type="NCBIfam" id="NF009487">
    <property type="entry name" value="PRK12849.1"/>
    <property type="match status" value="1"/>
</dbReference>
<evidence type="ECO:0000313" key="3">
    <source>
        <dbReference type="EMBL" id="AQM32650.1"/>
    </source>
</evidence>
<gene>
    <name evidence="3" type="primary">GroEL</name>
</gene>
<dbReference type="NCBIfam" id="TIGR02348">
    <property type="entry name" value="GroEL"/>
    <property type="match status" value="1"/>
</dbReference>
<dbReference type="Gene3D" id="3.30.260.10">
    <property type="entry name" value="TCP-1-like chaperonin intermediate domain"/>
    <property type="match status" value="1"/>
</dbReference>
<organism evidence="3">
    <name type="scientific">uncultured virus</name>
    <dbReference type="NCBI Taxonomy" id="340016"/>
    <lineage>
        <taxon>Viruses</taxon>
        <taxon>environmental samples</taxon>
    </lineage>
</organism>
<evidence type="ECO:0000256" key="2">
    <source>
        <dbReference type="ARBA" id="ARBA00023186"/>
    </source>
</evidence>
<dbReference type="InterPro" id="IPR027413">
    <property type="entry name" value="GROEL-like_equatorial_sf"/>
</dbReference>
<comment type="similarity">
    <text evidence="1">Belongs to the chaperonin (HSP60) family.</text>
</comment>
<dbReference type="InterPro" id="IPR027409">
    <property type="entry name" value="GroEL-like_apical_dom_sf"/>
</dbReference>
<dbReference type="SUPFAM" id="SSF54849">
    <property type="entry name" value="GroEL-intermediate domain like"/>
    <property type="match status" value="1"/>
</dbReference>
<dbReference type="NCBIfam" id="NF000592">
    <property type="entry name" value="PRK00013.1"/>
    <property type="match status" value="1"/>
</dbReference>
<dbReference type="Gene3D" id="3.50.7.10">
    <property type="entry name" value="GroEL"/>
    <property type="match status" value="1"/>
</dbReference>
<proteinExistence type="inferred from homology"/>
<dbReference type="SUPFAM" id="SSF52029">
    <property type="entry name" value="GroEL apical domain-like"/>
    <property type="match status" value="1"/>
</dbReference>
<dbReference type="Gene3D" id="1.10.560.10">
    <property type="entry name" value="GroEL-like equatorial domain"/>
    <property type="match status" value="1"/>
</dbReference>
<dbReference type="GO" id="GO:0042026">
    <property type="term" value="P:protein refolding"/>
    <property type="evidence" value="ECO:0007669"/>
    <property type="project" value="InterPro"/>
</dbReference>
<dbReference type="Pfam" id="PF00118">
    <property type="entry name" value="Cpn60_TCP1"/>
    <property type="match status" value="1"/>
</dbReference>